<feature type="compositionally biased region" description="Low complexity" evidence="10">
    <location>
        <begin position="827"/>
        <end position="843"/>
    </location>
</feature>
<dbReference type="SMART" id="SM00220">
    <property type="entry name" value="S_TKc"/>
    <property type="match status" value="1"/>
</dbReference>
<feature type="compositionally biased region" description="Polar residues" evidence="10">
    <location>
        <begin position="294"/>
        <end position="308"/>
    </location>
</feature>
<dbReference type="InterPro" id="IPR050538">
    <property type="entry name" value="MAP_kinase_kinase_kinase"/>
</dbReference>
<feature type="region of interest" description="Disordered" evidence="10">
    <location>
        <begin position="272"/>
        <end position="359"/>
    </location>
</feature>
<evidence type="ECO:0000256" key="7">
    <source>
        <dbReference type="ARBA" id="ARBA00047559"/>
    </source>
</evidence>
<evidence type="ECO:0000259" key="11">
    <source>
        <dbReference type="PROSITE" id="PS50011"/>
    </source>
</evidence>
<feature type="binding site" evidence="9">
    <location>
        <position position="385"/>
    </location>
    <ligand>
        <name>ATP</name>
        <dbReference type="ChEBI" id="CHEBI:30616"/>
    </ligand>
</feature>
<dbReference type="InterPro" id="IPR000719">
    <property type="entry name" value="Prot_kinase_dom"/>
</dbReference>
<feature type="compositionally biased region" description="Low complexity" evidence="10">
    <location>
        <begin position="711"/>
        <end position="723"/>
    </location>
</feature>
<dbReference type="Pfam" id="PF00069">
    <property type="entry name" value="Pkinase"/>
    <property type="match status" value="1"/>
</dbReference>
<name>A0A9Q0NUD2_SALVM</name>
<proteinExistence type="inferred from homology"/>
<dbReference type="CDD" id="cd06632">
    <property type="entry name" value="STKc_MEKK1_plant"/>
    <property type="match status" value="1"/>
</dbReference>
<feature type="region of interest" description="Disordered" evidence="10">
    <location>
        <begin position="695"/>
        <end position="728"/>
    </location>
</feature>
<feature type="region of interest" description="Disordered" evidence="10">
    <location>
        <begin position="1"/>
        <end position="90"/>
    </location>
</feature>
<dbReference type="OrthoDB" id="266718at2759"/>
<dbReference type="Proteomes" id="UP001151529">
    <property type="component" value="Chromosome 15Z"/>
</dbReference>
<dbReference type="InterPro" id="IPR017441">
    <property type="entry name" value="Protein_kinase_ATP_BS"/>
</dbReference>
<comment type="similarity">
    <text evidence="1">Belongs to the protein kinase superfamily. STE Ser/Thr protein kinase family. MAP kinase kinase kinase subfamily.</text>
</comment>
<dbReference type="InterPro" id="IPR011009">
    <property type="entry name" value="Kinase-like_dom_sf"/>
</dbReference>
<dbReference type="AlphaFoldDB" id="A0A9Q0NUD2"/>
<feature type="region of interest" description="Disordered" evidence="10">
    <location>
        <begin position="123"/>
        <end position="145"/>
    </location>
</feature>
<feature type="domain" description="Protein kinase" evidence="11">
    <location>
        <begin position="356"/>
        <end position="612"/>
    </location>
</feature>
<dbReference type="GO" id="GO:0005737">
    <property type="term" value="C:cytoplasm"/>
    <property type="evidence" value="ECO:0007669"/>
    <property type="project" value="TreeGrafter"/>
</dbReference>
<feature type="compositionally biased region" description="Polar residues" evidence="10">
    <location>
        <begin position="320"/>
        <end position="339"/>
    </location>
</feature>
<feature type="region of interest" description="Disordered" evidence="10">
    <location>
        <begin position="166"/>
        <end position="204"/>
    </location>
</feature>
<evidence type="ECO:0000256" key="6">
    <source>
        <dbReference type="ARBA" id="ARBA00022840"/>
    </source>
</evidence>
<evidence type="ECO:0000313" key="13">
    <source>
        <dbReference type="Proteomes" id="UP001151529"/>
    </source>
</evidence>
<reference evidence="12" key="1">
    <citation type="submission" date="2022-11" db="EMBL/GenBank/DDBJ databases">
        <authorList>
            <person name="Hyden B.L."/>
            <person name="Feng K."/>
            <person name="Yates T."/>
            <person name="Jawdy S."/>
            <person name="Smart L.B."/>
            <person name="Muchero W."/>
        </authorList>
    </citation>
    <scope>NUCLEOTIDE SEQUENCE</scope>
    <source>
        <tissue evidence="12">Shoot tip</tissue>
    </source>
</reference>
<feature type="compositionally biased region" description="Polar residues" evidence="10">
    <location>
        <begin position="178"/>
        <end position="198"/>
    </location>
</feature>
<feature type="compositionally biased region" description="Basic and acidic residues" evidence="10">
    <location>
        <begin position="18"/>
        <end position="27"/>
    </location>
</feature>
<keyword evidence="4 9" id="KW-0547">Nucleotide-binding</keyword>
<keyword evidence="5 12" id="KW-0418">Kinase</keyword>
<accession>A0A9Q0NUD2</accession>
<evidence type="ECO:0000256" key="1">
    <source>
        <dbReference type="ARBA" id="ARBA00006529"/>
    </source>
</evidence>
<evidence type="ECO:0000256" key="9">
    <source>
        <dbReference type="PROSITE-ProRule" id="PRU10141"/>
    </source>
</evidence>
<dbReference type="PROSITE" id="PS50011">
    <property type="entry name" value="PROTEIN_KINASE_DOM"/>
    <property type="match status" value="1"/>
</dbReference>
<evidence type="ECO:0000313" key="12">
    <source>
        <dbReference type="EMBL" id="KAJ6676088.1"/>
    </source>
</evidence>
<dbReference type="GO" id="GO:0004709">
    <property type="term" value="F:MAP kinase kinase kinase activity"/>
    <property type="evidence" value="ECO:0007669"/>
    <property type="project" value="UniProtKB-EC"/>
</dbReference>
<evidence type="ECO:0000256" key="10">
    <source>
        <dbReference type="SAM" id="MobiDB-lite"/>
    </source>
</evidence>
<dbReference type="EC" id="2.7.11.25" evidence="2"/>
<comment type="caution">
    <text evidence="12">The sequence shown here is derived from an EMBL/GenBank/DDBJ whole genome shotgun (WGS) entry which is preliminary data.</text>
</comment>
<comment type="catalytic activity">
    <reaction evidence="7">
        <text>L-threonyl-[protein] + ATP = O-phospho-L-threonyl-[protein] + ADP + H(+)</text>
        <dbReference type="Rhea" id="RHEA:46608"/>
        <dbReference type="Rhea" id="RHEA-COMP:11060"/>
        <dbReference type="Rhea" id="RHEA-COMP:11605"/>
        <dbReference type="ChEBI" id="CHEBI:15378"/>
        <dbReference type="ChEBI" id="CHEBI:30013"/>
        <dbReference type="ChEBI" id="CHEBI:30616"/>
        <dbReference type="ChEBI" id="CHEBI:61977"/>
        <dbReference type="ChEBI" id="CHEBI:456216"/>
        <dbReference type="EC" id="2.7.11.25"/>
    </reaction>
</comment>
<protein>
    <recommendedName>
        <fullName evidence="2">mitogen-activated protein kinase kinase kinase</fullName>
        <ecNumber evidence="2">2.7.11.25</ecNumber>
    </recommendedName>
</protein>
<sequence length="843" mass="90701">MPSWWGKPSSKEVKKKANKESFIDTLHRRFKSPSDGKQSGRSGGVKVLLRGPQAQPLPLPGVHPASVGRTDSGIVTSTKTRLEKGGAKSSLFLPLPRPGCIRNRSNPSDLDGDLATASVFSTDCEDPADSSHRSPLATDHDLGTRTIASSPSSAIFKDHCATVSQVNSREAKKPANLSFGNHTSPTSPKQTPISSHVPNLQVPKHGSFCSAPDSYMSSPSRSPMRAFGAEQVINSAFWAGKPYPDINLLGSGHCSSPGSGYNSGHNSLGGDMSGQLFWQHSRGSPECSPIPSPRMTSPGPSSRVQSGAVTPIHPRAGGTIESQTSWPDDGRQQTASPSVPRSPGMAENPTSPGSRWKKGKLLGRGTFGHVYSGLNSESGELCAMKEVTLFSDDAKSKESAKQLMQEISLLSRLQHPNIVQYYGSETVGDRLYIYLEYVSGGSIYKLLQEYGQLGELVIRSYTHQILSGLAFLHSKSTVHRDIKGANILVDPNGRVKLADFGMAKHITGQSCPLSFKGSPYWMAPEVIKNSNGCNLAVDIWSLGCTVLEMATAKPPWSQFEGVAAMFKIGNSKDLPAIPEDLSDEGKDFVKQCLQRNPLHRPTASQLLEHPFVKLAAPLERPVMCLNPTDPPPGVTNGVKTLGINHARNFPTLDSERLAIHSSRVSKTVLHASDLQIPRNISCPVSPIGSPLLYSRSPQHLNGRMSPSPIASPRTTSGSSTPLTGGTGAIPFNHLKHSVHFQEGFGNIPNLSNGIYVNGLAYRDSSPDLFRGMQPGSPIFSELVPCENDLIGKHLGRPTQGEPYDGQSVLADRVSRQLLRDHVKMKPSLDLSPNSPLPSRTRAI</sequence>
<dbReference type="SUPFAM" id="SSF56112">
    <property type="entry name" value="Protein kinase-like (PK-like)"/>
    <property type="match status" value="1"/>
</dbReference>
<dbReference type="GO" id="GO:0005524">
    <property type="term" value="F:ATP binding"/>
    <property type="evidence" value="ECO:0007669"/>
    <property type="project" value="UniProtKB-UniRule"/>
</dbReference>
<dbReference type="PANTHER" id="PTHR48016:SF45">
    <property type="entry name" value="OS04G0559800 PROTEIN"/>
    <property type="match status" value="1"/>
</dbReference>
<comment type="catalytic activity">
    <reaction evidence="8">
        <text>L-seryl-[protein] + ATP = O-phospho-L-seryl-[protein] + ADP + H(+)</text>
        <dbReference type="Rhea" id="RHEA:17989"/>
        <dbReference type="Rhea" id="RHEA-COMP:9863"/>
        <dbReference type="Rhea" id="RHEA-COMP:11604"/>
        <dbReference type="ChEBI" id="CHEBI:15378"/>
        <dbReference type="ChEBI" id="CHEBI:29999"/>
        <dbReference type="ChEBI" id="CHEBI:30616"/>
        <dbReference type="ChEBI" id="CHEBI:83421"/>
        <dbReference type="ChEBI" id="CHEBI:456216"/>
        <dbReference type="EC" id="2.7.11.25"/>
    </reaction>
</comment>
<evidence type="ECO:0000256" key="5">
    <source>
        <dbReference type="ARBA" id="ARBA00022777"/>
    </source>
</evidence>
<evidence type="ECO:0000256" key="8">
    <source>
        <dbReference type="ARBA" id="ARBA00048329"/>
    </source>
</evidence>
<evidence type="ECO:0000256" key="2">
    <source>
        <dbReference type="ARBA" id="ARBA00012406"/>
    </source>
</evidence>
<reference evidence="12" key="2">
    <citation type="journal article" date="2023" name="Int. J. Mol. Sci.">
        <title>De Novo Assembly and Annotation of 11 Diverse Shrub Willow (Salix) Genomes Reveals Novel Gene Organization in Sex-Linked Regions.</title>
        <authorList>
            <person name="Hyden B."/>
            <person name="Feng K."/>
            <person name="Yates T.B."/>
            <person name="Jawdy S."/>
            <person name="Cereghino C."/>
            <person name="Smart L.B."/>
            <person name="Muchero W."/>
        </authorList>
    </citation>
    <scope>NUCLEOTIDE SEQUENCE [LARGE SCALE GENOMIC DNA]</scope>
    <source>
        <tissue evidence="12">Shoot tip</tissue>
    </source>
</reference>
<keyword evidence="3" id="KW-0808">Transferase</keyword>
<evidence type="ECO:0000256" key="4">
    <source>
        <dbReference type="ARBA" id="ARBA00022741"/>
    </source>
</evidence>
<dbReference type="PROSITE" id="PS00107">
    <property type="entry name" value="PROTEIN_KINASE_ATP"/>
    <property type="match status" value="1"/>
</dbReference>
<gene>
    <name evidence="12" type="ORF">OIU85_009369</name>
</gene>
<dbReference type="FunFam" id="1.10.510.10:FF:000186">
    <property type="entry name" value="Mitogen-activated protein kinase kinase kinase"/>
    <property type="match status" value="1"/>
</dbReference>
<dbReference type="Gene3D" id="1.10.510.10">
    <property type="entry name" value="Transferase(Phosphotransferase) domain 1"/>
    <property type="match status" value="1"/>
</dbReference>
<feature type="region of interest" description="Disordered" evidence="10">
    <location>
        <begin position="823"/>
        <end position="843"/>
    </location>
</feature>
<dbReference type="EMBL" id="JAPFFL010000015">
    <property type="protein sequence ID" value="KAJ6676088.1"/>
    <property type="molecule type" value="Genomic_DNA"/>
</dbReference>
<keyword evidence="13" id="KW-1185">Reference proteome</keyword>
<organism evidence="12 13">
    <name type="scientific">Salix viminalis</name>
    <name type="common">Common osier</name>
    <name type="synonym">Basket willow</name>
    <dbReference type="NCBI Taxonomy" id="40686"/>
    <lineage>
        <taxon>Eukaryota</taxon>
        <taxon>Viridiplantae</taxon>
        <taxon>Streptophyta</taxon>
        <taxon>Embryophyta</taxon>
        <taxon>Tracheophyta</taxon>
        <taxon>Spermatophyta</taxon>
        <taxon>Magnoliopsida</taxon>
        <taxon>eudicotyledons</taxon>
        <taxon>Gunneridae</taxon>
        <taxon>Pentapetalae</taxon>
        <taxon>rosids</taxon>
        <taxon>fabids</taxon>
        <taxon>Malpighiales</taxon>
        <taxon>Salicaceae</taxon>
        <taxon>Saliceae</taxon>
        <taxon>Salix</taxon>
    </lineage>
</organism>
<keyword evidence="6 9" id="KW-0067">ATP-binding</keyword>
<dbReference type="PANTHER" id="PTHR48016">
    <property type="entry name" value="MAP KINASE KINASE KINASE SSK2-RELATED-RELATED"/>
    <property type="match status" value="1"/>
</dbReference>
<evidence type="ECO:0000256" key="3">
    <source>
        <dbReference type="ARBA" id="ARBA00022679"/>
    </source>
</evidence>